<dbReference type="HOGENOM" id="CLU_1288859_0_0_1"/>
<feature type="compositionally biased region" description="Low complexity" evidence="1">
    <location>
        <begin position="82"/>
        <end position="153"/>
    </location>
</feature>
<keyword evidence="2" id="KW-1133">Transmembrane helix</keyword>
<keyword evidence="2" id="KW-0472">Membrane</keyword>
<evidence type="ECO:0000313" key="4">
    <source>
        <dbReference type="Proteomes" id="UP000015100"/>
    </source>
</evidence>
<reference evidence="4" key="2">
    <citation type="submission" date="2013-04" db="EMBL/GenBank/DDBJ databases">
        <title>Genomic mechanisms accounting for the adaptation to parasitism in nematode-trapping fungi.</title>
        <authorList>
            <person name="Ahren D.G."/>
        </authorList>
    </citation>
    <scope>NUCLEOTIDE SEQUENCE [LARGE SCALE GENOMIC DNA]</scope>
    <source>
        <strain evidence="4">CBS 200.50</strain>
    </source>
</reference>
<evidence type="ECO:0000256" key="2">
    <source>
        <dbReference type="SAM" id="Phobius"/>
    </source>
</evidence>
<protein>
    <recommendedName>
        <fullName evidence="5">Mid2 domain-containing protein</fullName>
    </recommendedName>
</protein>
<dbReference type="AlphaFoldDB" id="S8BJR9"/>
<name>S8BJR9_DACHA</name>
<gene>
    <name evidence="3" type="ORF">H072_11095</name>
</gene>
<sequence>MSDREDINGDGIKDVWIDTNGDGVPDAIDFDANGFADGTLLDLNSDGIPDAISLFGVANTYFLPITTTLATSVSQRAPETTSLDPSPSIASSQSVISTPTSSPSSPSLSSSATTPTDNVDSSSTSRISTSATSVSTLPPSQSGVPKSSTSGGSSTPVAAIVGGVIGGLLVIVLILGLIWLIIRERRKRAALAKMNGQVGGIQVSYGGIENAAKE</sequence>
<comment type="caution">
    <text evidence="3">The sequence shown here is derived from an EMBL/GenBank/DDBJ whole genome shotgun (WGS) entry which is preliminary data.</text>
</comment>
<organism evidence="3 4">
    <name type="scientific">Dactylellina haptotyla (strain CBS 200.50)</name>
    <name type="common">Nematode-trapping fungus</name>
    <name type="synonym">Monacrosporium haptotylum</name>
    <dbReference type="NCBI Taxonomy" id="1284197"/>
    <lineage>
        <taxon>Eukaryota</taxon>
        <taxon>Fungi</taxon>
        <taxon>Dikarya</taxon>
        <taxon>Ascomycota</taxon>
        <taxon>Pezizomycotina</taxon>
        <taxon>Orbiliomycetes</taxon>
        <taxon>Orbiliales</taxon>
        <taxon>Orbiliaceae</taxon>
        <taxon>Dactylellina</taxon>
    </lineage>
</organism>
<keyword evidence="2" id="KW-0812">Transmembrane</keyword>
<feature type="transmembrane region" description="Helical" evidence="2">
    <location>
        <begin position="157"/>
        <end position="182"/>
    </location>
</feature>
<evidence type="ECO:0000256" key="1">
    <source>
        <dbReference type="SAM" id="MobiDB-lite"/>
    </source>
</evidence>
<dbReference type="OrthoDB" id="5426351at2759"/>
<reference evidence="3 4" key="1">
    <citation type="journal article" date="2013" name="PLoS Genet.">
        <title>Genomic mechanisms accounting for the adaptation to parasitism in nematode-trapping fungi.</title>
        <authorList>
            <person name="Meerupati T."/>
            <person name="Andersson K.M."/>
            <person name="Friman E."/>
            <person name="Kumar D."/>
            <person name="Tunlid A."/>
            <person name="Ahren D."/>
        </authorList>
    </citation>
    <scope>NUCLEOTIDE SEQUENCE [LARGE SCALE GENOMIC DNA]</scope>
    <source>
        <strain evidence="3 4">CBS 200.50</strain>
    </source>
</reference>
<evidence type="ECO:0000313" key="3">
    <source>
        <dbReference type="EMBL" id="EPS35497.1"/>
    </source>
</evidence>
<dbReference type="Proteomes" id="UP000015100">
    <property type="component" value="Unassembled WGS sequence"/>
</dbReference>
<proteinExistence type="predicted"/>
<accession>S8BJR9</accession>
<dbReference type="EMBL" id="AQGS01001127">
    <property type="protein sequence ID" value="EPS35497.1"/>
    <property type="molecule type" value="Genomic_DNA"/>
</dbReference>
<feature type="region of interest" description="Disordered" evidence="1">
    <location>
        <begin position="73"/>
        <end position="153"/>
    </location>
</feature>
<keyword evidence="4" id="KW-1185">Reference proteome</keyword>
<dbReference type="OMA" id="WLIIRER"/>
<evidence type="ECO:0008006" key="5">
    <source>
        <dbReference type="Google" id="ProtNLM"/>
    </source>
</evidence>